<dbReference type="NCBIfam" id="TIGR00227">
    <property type="entry name" value="ribD_Cterm"/>
    <property type="match status" value="1"/>
</dbReference>
<keyword evidence="7 12" id="KW-0479">Metal-binding</keyword>
<feature type="binding site" evidence="15">
    <location>
        <position position="51"/>
    </location>
    <ligand>
        <name>Zn(2+)</name>
        <dbReference type="ChEBI" id="CHEBI:29105"/>
        <note>catalytic</note>
    </ligand>
</feature>
<dbReference type="Proteomes" id="UP000178315">
    <property type="component" value="Unassembled WGS sequence"/>
</dbReference>
<dbReference type="InterPro" id="IPR002734">
    <property type="entry name" value="RibDG_C"/>
</dbReference>
<feature type="binding site" evidence="14">
    <location>
        <position position="201"/>
    </location>
    <ligand>
        <name>NADP(+)</name>
        <dbReference type="ChEBI" id="CHEBI:58349"/>
    </ligand>
</feature>
<evidence type="ECO:0000256" key="2">
    <source>
        <dbReference type="ARBA" id="ARBA00004882"/>
    </source>
</evidence>
<feature type="binding site" evidence="14">
    <location>
        <position position="155"/>
    </location>
    <ligand>
        <name>NADP(+)</name>
        <dbReference type="ChEBI" id="CHEBI:58349"/>
    </ligand>
</feature>
<dbReference type="PROSITE" id="PS00903">
    <property type="entry name" value="CYT_DCMP_DEAMINASES_1"/>
    <property type="match status" value="1"/>
</dbReference>
<feature type="active site" description="Proton donor" evidence="13">
    <location>
        <position position="53"/>
    </location>
</feature>
<feature type="binding site" evidence="15">
    <location>
        <position position="76"/>
    </location>
    <ligand>
        <name>Zn(2+)</name>
        <dbReference type="ChEBI" id="CHEBI:29105"/>
        <note>catalytic</note>
    </ligand>
</feature>
<reference evidence="17 18" key="1">
    <citation type="journal article" date="2016" name="Nat. Commun.">
        <title>Thousands of microbial genomes shed light on interconnected biogeochemical processes in an aquifer system.</title>
        <authorList>
            <person name="Anantharaman K."/>
            <person name="Brown C.T."/>
            <person name="Hug L.A."/>
            <person name="Sharon I."/>
            <person name="Castelle C.J."/>
            <person name="Probst A.J."/>
            <person name="Thomas B.C."/>
            <person name="Singh A."/>
            <person name="Wilkins M.J."/>
            <person name="Karaoz U."/>
            <person name="Brodie E.L."/>
            <person name="Williams K.H."/>
            <person name="Hubbard S.S."/>
            <person name="Banfield J.F."/>
        </authorList>
    </citation>
    <scope>NUCLEOTIDE SEQUENCE [LARGE SCALE GENOMIC DNA]</scope>
</reference>
<evidence type="ECO:0000256" key="11">
    <source>
        <dbReference type="ARBA" id="ARBA00023268"/>
    </source>
</evidence>
<keyword evidence="6 12" id="KW-0686">Riboflavin biosynthesis</keyword>
<dbReference type="GO" id="GO:0009231">
    <property type="term" value="P:riboflavin biosynthetic process"/>
    <property type="evidence" value="ECO:0007669"/>
    <property type="project" value="UniProtKB-UniPathway"/>
</dbReference>
<evidence type="ECO:0000256" key="7">
    <source>
        <dbReference type="ARBA" id="ARBA00022723"/>
    </source>
</evidence>
<dbReference type="CDD" id="cd01284">
    <property type="entry name" value="Riboflavin_deaminase-reductase"/>
    <property type="match status" value="1"/>
</dbReference>
<keyword evidence="11" id="KW-0511">Multifunctional enzyme</keyword>
<feature type="binding site" evidence="15">
    <location>
        <position position="85"/>
    </location>
    <ligand>
        <name>Zn(2+)</name>
        <dbReference type="ChEBI" id="CHEBI:29105"/>
        <note>catalytic</note>
    </ligand>
</feature>
<comment type="cofactor">
    <cofactor evidence="12 15">
        <name>Zn(2+)</name>
        <dbReference type="ChEBI" id="CHEBI:29105"/>
    </cofactor>
    <text evidence="12 15">Binds 1 zinc ion.</text>
</comment>
<dbReference type="PANTHER" id="PTHR38011">
    <property type="entry name" value="DIHYDROFOLATE REDUCTASE FAMILY PROTEIN (AFU_ORTHOLOGUE AFUA_8G06820)"/>
    <property type="match status" value="1"/>
</dbReference>
<evidence type="ECO:0000256" key="13">
    <source>
        <dbReference type="PIRSR" id="PIRSR006769-1"/>
    </source>
</evidence>
<sequence>MNKPHEYYIRRCLELAGMGNPHPNPYVGAVVVHGNGEIIAEGYHNMAGGEHAEAQALRKFKVNIQHSKLYINLEPCCYIGRVHPCTDAIISSGIKTVIVAMKDPNPRVNGKGIEILRRSGIKVTVGVLQKEARLLNEQFVTFHAKHRPFIALKLATTLDGKIATRAGDSKWITSLKMRAHTRLLRARHQAILIGVNTVLKDDPHLGARSFGKRDQMRIILDSKLRSPLKAKALRDKNVIIATTSRATLKKIKSLEKQGIFVWVCASDRRGFVHLPKFMERMRDHGIISCFVEGGGRVASSFLSEGLVDKIYWAIAPKILGDEKAVSAISGRGILTMRSAMRLKNARYTQIDDDILCEGYTR</sequence>
<evidence type="ECO:0000256" key="1">
    <source>
        <dbReference type="ARBA" id="ARBA00002151"/>
    </source>
</evidence>
<dbReference type="InterPro" id="IPR024072">
    <property type="entry name" value="DHFR-like_dom_sf"/>
</dbReference>
<evidence type="ECO:0000256" key="14">
    <source>
        <dbReference type="PIRSR" id="PIRSR006769-2"/>
    </source>
</evidence>
<dbReference type="EMBL" id="MHJU01000037">
    <property type="protein sequence ID" value="OGY72335.1"/>
    <property type="molecule type" value="Genomic_DNA"/>
</dbReference>
<keyword evidence="12" id="KW-0378">Hydrolase</keyword>
<comment type="similarity">
    <text evidence="4 12">In the N-terminal section; belongs to the cytidine and deoxycytidylate deaminase family.</text>
</comment>
<evidence type="ECO:0000313" key="17">
    <source>
        <dbReference type="EMBL" id="OGY72335.1"/>
    </source>
</evidence>
<keyword evidence="10 12" id="KW-0560">Oxidoreductase</keyword>
<dbReference type="InterPro" id="IPR002125">
    <property type="entry name" value="CMP_dCMP_dom"/>
</dbReference>
<evidence type="ECO:0000313" key="18">
    <source>
        <dbReference type="Proteomes" id="UP000178315"/>
    </source>
</evidence>
<dbReference type="PIRSF" id="PIRSF006769">
    <property type="entry name" value="RibD"/>
    <property type="match status" value="1"/>
</dbReference>
<dbReference type="InterPro" id="IPR004794">
    <property type="entry name" value="Eubact_RibD"/>
</dbReference>
<name>A0A1G2A6N7_9BACT</name>
<accession>A0A1G2A6N7</accession>
<dbReference type="GO" id="GO:0050661">
    <property type="term" value="F:NADP binding"/>
    <property type="evidence" value="ECO:0007669"/>
    <property type="project" value="InterPro"/>
</dbReference>
<evidence type="ECO:0000256" key="5">
    <source>
        <dbReference type="ARBA" id="ARBA00007417"/>
    </source>
</evidence>
<dbReference type="PROSITE" id="PS51747">
    <property type="entry name" value="CYT_DCMP_DEAMINASES_2"/>
    <property type="match status" value="1"/>
</dbReference>
<comment type="caution">
    <text evidence="17">The sequence shown here is derived from an EMBL/GenBank/DDBJ whole genome shotgun (WGS) entry which is preliminary data.</text>
</comment>
<feature type="binding site" evidence="14">
    <location>
        <position position="169"/>
    </location>
    <ligand>
        <name>NADP(+)</name>
        <dbReference type="ChEBI" id="CHEBI:58349"/>
    </ligand>
</feature>
<dbReference type="NCBIfam" id="TIGR00326">
    <property type="entry name" value="eubact_ribD"/>
    <property type="match status" value="1"/>
</dbReference>
<evidence type="ECO:0000256" key="9">
    <source>
        <dbReference type="ARBA" id="ARBA00022857"/>
    </source>
</evidence>
<evidence type="ECO:0000259" key="16">
    <source>
        <dbReference type="PROSITE" id="PS51747"/>
    </source>
</evidence>
<feature type="binding site" evidence="14">
    <location>
        <position position="171"/>
    </location>
    <ligand>
        <name>NADP(+)</name>
        <dbReference type="ChEBI" id="CHEBI:58349"/>
    </ligand>
</feature>
<protein>
    <recommendedName>
        <fullName evidence="12">Riboflavin biosynthesis protein RibD</fullName>
    </recommendedName>
    <domain>
        <recommendedName>
            <fullName evidence="12">Diaminohydroxyphosphoribosylaminopyrimidine deaminase</fullName>
            <shortName evidence="12">DRAP deaminase</shortName>
            <ecNumber evidence="12">3.5.4.26</ecNumber>
        </recommendedName>
        <alternativeName>
            <fullName evidence="12">Riboflavin-specific deaminase</fullName>
        </alternativeName>
    </domain>
    <domain>
        <recommendedName>
            <fullName evidence="12">5-amino-6-(5-phosphoribosylamino)uracil reductase</fullName>
            <ecNumber evidence="12">1.1.1.193</ecNumber>
        </recommendedName>
        <alternativeName>
            <fullName evidence="12">HTP reductase</fullName>
        </alternativeName>
    </domain>
</protein>
<dbReference type="Gene3D" id="3.40.430.10">
    <property type="entry name" value="Dihydrofolate Reductase, subunit A"/>
    <property type="match status" value="1"/>
</dbReference>
<feature type="binding site" evidence="14">
    <location>
        <position position="197"/>
    </location>
    <ligand>
        <name>NADP(+)</name>
        <dbReference type="ChEBI" id="CHEBI:58349"/>
    </ligand>
</feature>
<dbReference type="PANTHER" id="PTHR38011:SF7">
    <property type="entry name" value="2,5-DIAMINO-6-RIBOSYLAMINO-4(3H)-PYRIMIDINONE 5'-PHOSPHATE REDUCTASE"/>
    <property type="match status" value="1"/>
</dbReference>
<evidence type="ECO:0000256" key="10">
    <source>
        <dbReference type="ARBA" id="ARBA00023002"/>
    </source>
</evidence>
<feature type="binding site" evidence="14">
    <location>
        <position position="185"/>
    </location>
    <ligand>
        <name>substrate</name>
    </ligand>
</feature>
<dbReference type="Gene3D" id="3.40.140.10">
    <property type="entry name" value="Cytidine Deaminase, domain 2"/>
    <property type="match status" value="1"/>
</dbReference>
<comment type="similarity">
    <text evidence="5 12">In the C-terminal section; belongs to the HTP reductase family.</text>
</comment>
<comment type="catalytic activity">
    <reaction evidence="12">
        <text>5-amino-6-(5-phospho-D-ribitylamino)uracil + NADP(+) = 5-amino-6-(5-phospho-D-ribosylamino)uracil + NADPH + H(+)</text>
        <dbReference type="Rhea" id="RHEA:17845"/>
        <dbReference type="ChEBI" id="CHEBI:15378"/>
        <dbReference type="ChEBI" id="CHEBI:57783"/>
        <dbReference type="ChEBI" id="CHEBI:58349"/>
        <dbReference type="ChEBI" id="CHEBI:58421"/>
        <dbReference type="ChEBI" id="CHEBI:58453"/>
        <dbReference type="EC" id="1.1.1.193"/>
    </reaction>
</comment>
<comment type="pathway">
    <text evidence="3 12">Cofactor biosynthesis; riboflavin biosynthesis; 5-amino-6-(D-ribitylamino)uracil from GTP: step 3/4.</text>
</comment>
<dbReference type="UniPathway" id="UPA00275">
    <property type="reaction ID" value="UER00401"/>
</dbReference>
<evidence type="ECO:0000256" key="12">
    <source>
        <dbReference type="PIRNR" id="PIRNR006769"/>
    </source>
</evidence>
<dbReference type="InterPro" id="IPR050765">
    <property type="entry name" value="Riboflavin_Biosynth_HTPR"/>
</dbReference>
<evidence type="ECO:0000256" key="15">
    <source>
        <dbReference type="PIRSR" id="PIRSR006769-3"/>
    </source>
</evidence>
<dbReference type="Pfam" id="PF00383">
    <property type="entry name" value="dCMP_cyt_deam_1"/>
    <property type="match status" value="1"/>
</dbReference>
<dbReference type="SUPFAM" id="SSF53927">
    <property type="entry name" value="Cytidine deaminase-like"/>
    <property type="match status" value="1"/>
</dbReference>
<keyword evidence="9 12" id="KW-0521">NADP</keyword>
<feature type="binding site" evidence="14">
    <location>
        <position position="208"/>
    </location>
    <ligand>
        <name>substrate</name>
    </ligand>
</feature>
<dbReference type="Pfam" id="PF01872">
    <property type="entry name" value="RibD_C"/>
    <property type="match status" value="1"/>
</dbReference>
<dbReference type="GO" id="GO:0008270">
    <property type="term" value="F:zinc ion binding"/>
    <property type="evidence" value="ECO:0007669"/>
    <property type="project" value="InterPro"/>
</dbReference>
<dbReference type="GO" id="GO:0008703">
    <property type="term" value="F:5-amino-6-(5-phosphoribosylamino)uracil reductase activity"/>
    <property type="evidence" value="ECO:0007669"/>
    <property type="project" value="UniProtKB-EC"/>
</dbReference>
<dbReference type="SUPFAM" id="SSF53597">
    <property type="entry name" value="Dihydrofolate reductase-like"/>
    <property type="match status" value="1"/>
</dbReference>
<comment type="function">
    <text evidence="1 12">Converts 2,5-diamino-6-(ribosylamino)-4(3h)-pyrimidinone 5'-phosphate into 5-amino-6-(ribosylamino)-2,4(1h,3h)-pyrimidinedione 5'-phosphate.</text>
</comment>
<keyword evidence="8 12" id="KW-0862">Zinc</keyword>
<evidence type="ECO:0000256" key="6">
    <source>
        <dbReference type="ARBA" id="ARBA00022619"/>
    </source>
</evidence>
<dbReference type="GO" id="GO:0008835">
    <property type="term" value="F:diaminohydroxyphosphoribosylaminopyrimidine deaminase activity"/>
    <property type="evidence" value="ECO:0007669"/>
    <property type="project" value="UniProtKB-EC"/>
</dbReference>
<evidence type="ECO:0000256" key="4">
    <source>
        <dbReference type="ARBA" id="ARBA00005259"/>
    </source>
</evidence>
<evidence type="ECO:0000256" key="8">
    <source>
        <dbReference type="ARBA" id="ARBA00022833"/>
    </source>
</evidence>
<dbReference type="AlphaFoldDB" id="A0A1G2A6N7"/>
<dbReference type="EC" id="1.1.1.193" evidence="12"/>
<gene>
    <name evidence="17" type="ORF">A3H61_03075</name>
</gene>
<dbReference type="InterPro" id="IPR011549">
    <property type="entry name" value="RibD_C"/>
</dbReference>
<dbReference type="EC" id="3.5.4.26" evidence="12"/>
<evidence type="ECO:0000256" key="3">
    <source>
        <dbReference type="ARBA" id="ARBA00004910"/>
    </source>
</evidence>
<feature type="binding site" evidence="14">
    <location>
        <begin position="294"/>
        <end position="300"/>
    </location>
    <ligand>
        <name>NADP(+)</name>
        <dbReference type="ChEBI" id="CHEBI:58349"/>
    </ligand>
</feature>
<feature type="binding site" evidence="14">
    <location>
        <position position="205"/>
    </location>
    <ligand>
        <name>substrate</name>
    </ligand>
</feature>
<comment type="pathway">
    <text evidence="2 12">Cofactor biosynthesis; riboflavin biosynthesis; 5-amino-6-(D-ribitylamino)uracil from GTP: step 2/4.</text>
</comment>
<organism evidence="17 18">
    <name type="scientific">Candidatus Jacksonbacteria bacterium RIFCSPLOWO2_02_FULL_44_20</name>
    <dbReference type="NCBI Taxonomy" id="1798460"/>
    <lineage>
        <taxon>Bacteria</taxon>
        <taxon>Candidatus Jacksoniibacteriota</taxon>
    </lineage>
</organism>
<proteinExistence type="inferred from homology"/>
<feature type="binding site" evidence="14">
    <location>
        <position position="292"/>
    </location>
    <ligand>
        <name>substrate</name>
    </ligand>
</feature>
<feature type="binding site" evidence="14">
    <location>
        <position position="222"/>
    </location>
    <ligand>
        <name>NADP(+)</name>
        <dbReference type="ChEBI" id="CHEBI:58349"/>
    </ligand>
</feature>
<dbReference type="InterPro" id="IPR016192">
    <property type="entry name" value="APOBEC/CMP_deaminase_Zn-bd"/>
</dbReference>
<feature type="domain" description="CMP/dCMP-type deaminase" evidence="16">
    <location>
        <begin position="3"/>
        <end position="124"/>
    </location>
</feature>
<dbReference type="InterPro" id="IPR016193">
    <property type="entry name" value="Cytidine_deaminase-like"/>
</dbReference>
<comment type="catalytic activity">
    <reaction evidence="12">
        <text>2,5-diamino-6-hydroxy-4-(5-phosphoribosylamino)-pyrimidine + H2O + H(+) = 5-amino-6-(5-phospho-D-ribosylamino)uracil + NH4(+)</text>
        <dbReference type="Rhea" id="RHEA:21868"/>
        <dbReference type="ChEBI" id="CHEBI:15377"/>
        <dbReference type="ChEBI" id="CHEBI:15378"/>
        <dbReference type="ChEBI" id="CHEBI:28938"/>
        <dbReference type="ChEBI" id="CHEBI:58453"/>
        <dbReference type="ChEBI" id="CHEBI:58614"/>
        <dbReference type="EC" id="3.5.4.26"/>
    </reaction>
</comment>